<evidence type="ECO:0000313" key="6">
    <source>
        <dbReference type="EMBL" id="GLK79270.1"/>
    </source>
</evidence>
<comment type="similarity">
    <text evidence="2">Belongs to the virb1 family.</text>
</comment>
<organism evidence="6 7">
    <name type="scientific">Methylopila turkensis</name>
    <dbReference type="NCBI Taxonomy" id="1437816"/>
    <lineage>
        <taxon>Bacteria</taxon>
        <taxon>Pseudomonadati</taxon>
        <taxon>Pseudomonadota</taxon>
        <taxon>Alphaproteobacteria</taxon>
        <taxon>Hyphomicrobiales</taxon>
        <taxon>Methylopilaceae</taxon>
        <taxon>Methylopila</taxon>
    </lineage>
</organism>
<protein>
    <recommendedName>
        <fullName evidence="5">Transglycosylase SLT domain-containing protein</fullName>
    </recommendedName>
</protein>
<dbReference type="EMBL" id="BSFL01000001">
    <property type="protein sequence ID" value="GLK79270.1"/>
    <property type="molecule type" value="Genomic_DNA"/>
</dbReference>
<evidence type="ECO:0000256" key="2">
    <source>
        <dbReference type="ARBA" id="ARBA00009387"/>
    </source>
</evidence>
<reference evidence="6" key="1">
    <citation type="journal article" date="2014" name="Int. J. Syst. Evol. Microbiol.">
        <title>Complete genome sequence of Corynebacterium casei LMG S-19264T (=DSM 44701T), isolated from a smear-ripened cheese.</title>
        <authorList>
            <consortium name="US DOE Joint Genome Institute (JGI-PGF)"/>
            <person name="Walter F."/>
            <person name="Albersmeier A."/>
            <person name="Kalinowski J."/>
            <person name="Ruckert C."/>
        </authorList>
    </citation>
    <scope>NUCLEOTIDE SEQUENCE</scope>
    <source>
        <strain evidence="6">VKM B-2748</strain>
    </source>
</reference>
<accession>A0A9W6N6D2</accession>
<dbReference type="InterPro" id="IPR023346">
    <property type="entry name" value="Lysozyme-like_dom_sf"/>
</dbReference>
<proteinExistence type="inferred from homology"/>
<sequence length="247" mass="26066">MAVERLRNAAFGAVAGLLPALVVCPSFAAESAAAPTAVVAAPAPEGRAAYVALVRREAQARGLPPEVAEAVAHVESGYQPSAVGAVGEIGLMQIRPETAAMLGHDGGALALFDPATNARYAVRYLAEAWRLANGDLCRALMKYRAGHRAERMSDLSVQYCRRAKSYLATLGSPLADGAAPEVAIRSLPEDGRPSKAAGGRKGPYLGWRPGRHTPADNARFWAAHEARIKALSARIDARRRLRVARGG</sequence>
<gene>
    <name evidence="6" type="ORF">GCM10008174_10110</name>
</gene>
<keyword evidence="4" id="KW-0732">Signal</keyword>
<dbReference type="Gene3D" id="1.10.530.10">
    <property type="match status" value="1"/>
</dbReference>
<dbReference type="SUPFAM" id="SSF53955">
    <property type="entry name" value="Lysozyme-like"/>
    <property type="match status" value="1"/>
</dbReference>
<feature type="region of interest" description="Disordered" evidence="3">
    <location>
        <begin position="187"/>
        <end position="208"/>
    </location>
</feature>
<dbReference type="InterPro" id="IPR008258">
    <property type="entry name" value="Transglycosylase_SLT_dom_1"/>
</dbReference>
<evidence type="ECO:0000313" key="7">
    <source>
        <dbReference type="Proteomes" id="UP001143309"/>
    </source>
</evidence>
<comment type="similarity">
    <text evidence="1">Belongs to the transglycosylase Slt family.</text>
</comment>
<dbReference type="PANTHER" id="PTHR37423">
    <property type="entry name" value="SOLUBLE LYTIC MUREIN TRANSGLYCOSYLASE-RELATED"/>
    <property type="match status" value="1"/>
</dbReference>
<feature type="chain" id="PRO_5040957230" description="Transglycosylase SLT domain-containing protein" evidence="4">
    <location>
        <begin position="29"/>
        <end position="247"/>
    </location>
</feature>
<evidence type="ECO:0000256" key="1">
    <source>
        <dbReference type="ARBA" id="ARBA00007734"/>
    </source>
</evidence>
<dbReference type="RefSeq" id="WP_271199735.1">
    <property type="nucleotide sequence ID" value="NZ_BSFL01000001.1"/>
</dbReference>
<evidence type="ECO:0000256" key="3">
    <source>
        <dbReference type="SAM" id="MobiDB-lite"/>
    </source>
</evidence>
<keyword evidence="7" id="KW-1185">Reference proteome</keyword>
<reference evidence="6" key="2">
    <citation type="submission" date="2023-01" db="EMBL/GenBank/DDBJ databases">
        <authorList>
            <person name="Sun Q."/>
            <person name="Evtushenko L."/>
        </authorList>
    </citation>
    <scope>NUCLEOTIDE SEQUENCE</scope>
    <source>
        <strain evidence="6">VKM B-2748</strain>
    </source>
</reference>
<feature type="domain" description="Transglycosylase SLT" evidence="5">
    <location>
        <begin position="54"/>
        <end position="150"/>
    </location>
</feature>
<evidence type="ECO:0000256" key="4">
    <source>
        <dbReference type="SAM" id="SignalP"/>
    </source>
</evidence>
<dbReference type="PANTHER" id="PTHR37423:SF2">
    <property type="entry name" value="MEMBRANE-BOUND LYTIC MUREIN TRANSGLYCOSYLASE C"/>
    <property type="match status" value="1"/>
</dbReference>
<comment type="caution">
    <text evidence="6">The sequence shown here is derived from an EMBL/GenBank/DDBJ whole genome shotgun (WGS) entry which is preliminary data.</text>
</comment>
<dbReference type="Pfam" id="PF01464">
    <property type="entry name" value="SLT"/>
    <property type="match status" value="1"/>
</dbReference>
<dbReference type="Proteomes" id="UP001143309">
    <property type="component" value="Unassembled WGS sequence"/>
</dbReference>
<evidence type="ECO:0000259" key="5">
    <source>
        <dbReference type="Pfam" id="PF01464"/>
    </source>
</evidence>
<feature type="signal peptide" evidence="4">
    <location>
        <begin position="1"/>
        <end position="28"/>
    </location>
</feature>
<dbReference type="AlphaFoldDB" id="A0A9W6N6D2"/>
<name>A0A9W6N6D2_9HYPH</name>